<evidence type="ECO:0000259" key="7">
    <source>
        <dbReference type="Pfam" id="PF00082"/>
    </source>
</evidence>
<feature type="active site" description="Charge relay system" evidence="5">
    <location>
        <position position="86"/>
    </location>
</feature>
<dbReference type="RefSeq" id="WP_236332865.1">
    <property type="nucleotide sequence ID" value="NZ_JAKIJS010000001.1"/>
</dbReference>
<dbReference type="Pfam" id="PF00082">
    <property type="entry name" value="Peptidase_S8"/>
    <property type="match status" value="1"/>
</dbReference>
<dbReference type="PROSITE" id="PS00136">
    <property type="entry name" value="SUBTILASE_ASP"/>
    <property type="match status" value="1"/>
</dbReference>
<evidence type="ECO:0000313" key="8">
    <source>
        <dbReference type="EMBL" id="MCF6137351.1"/>
    </source>
</evidence>
<dbReference type="PANTHER" id="PTHR43399:SF4">
    <property type="entry name" value="CELL WALL-ASSOCIATED PROTEASE"/>
    <property type="match status" value="1"/>
</dbReference>
<dbReference type="EMBL" id="JAKIJS010000001">
    <property type="protein sequence ID" value="MCF6137351.1"/>
    <property type="molecule type" value="Genomic_DNA"/>
</dbReference>
<dbReference type="Gene3D" id="3.40.50.200">
    <property type="entry name" value="Peptidase S8/S53 domain"/>
    <property type="match status" value="1"/>
</dbReference>
<dbReference type="PRINTS" id="PR00723">
    <property type="entry name" value="SUBTILISIN"/>
</dbReference>
<dbReference type="PROSITE" id="PS51892">
    <property type="entry name" value="SUBTILASE"/>
    <property type="match status" value="1"/>
</dbReference>
<dbReference type="InterPro" id="IPR015500">
    <property type="entry name" value="Peptidase_S8_subtilisin-rel"/>
</dbReference>
<organism evidence="8 9">
    <name type="scientific">Pseudalkalibacillus berkeleyi</name>
    <dbReference type="NCBI Taxonomy" id="1069813"/>
    <lineage>
        <taxon>Bacteria</taxon>
        <taxon>Bacillati</taxon>
        <taxon>Bacillota</taxon>
        <taxon>Bacilli</taxon>
        <taxon>Bacillales</taxon>
        <taxon>Fictibacillaceae</taxon>
        <taxon>Pseudalkalibacillus</taxon>
    </lineage>
</organism>
<keyword evidence="9" id="KW-1185">Reference proteome</keyword>
<dbReference type="InterPro" id="IPR023827">
    <property type="entry name" value="Peptidase_S8_Asp-AS"/>
</dbReference>
<keyword evidence="4 5" id="KW-0720">Serine protease</keyword>
<dbReference type="InterPro" id="IPR000209">
    <property type="entry name" value="Peptidase_S8/S53_dom"/>
</dbReference>
<feature type="domain" description="Peptidase S8/S53" evidence="7">
    <location>
        <begin position="40"/>
        <end position="291"/>
    </location>
</feature>
<dbReference type="Proteomes" id="UP001649381">
    <property type="component" value="Unassembled WGS sequence"/>
</dbReference>
<keyword evidence="2 5" id="KW-0645">Protease</keyword>
<accession>A0ABS9H009</accession>
<dbReference type="InterPro" id="IPR023828">
    <property type="entry name" value="Peptidase_S8_Ser-AS"/>
</dbReference>
<feature type="active site" description="Charge relay system" evidence="5">
    <location>
        <position position="49"/>
    </location>
</feature>
<protein>
    <submittedName>
        <fullName evidence="8">S8 family peptidase</fullName>
    </submittedName>
</protein>
<dbReference type="PROSITE" id="PS00137">
    <property type="entry name" value="SUBTILASE_HIS"/>
    <property type="match status" value="1"/>
</dbReference>
<dbReference type="PANTHER" id="PTHR43399">
    <property type="entry name" value="SUBTILISIN-RELATED"/>
    <property type="match status" value="1"/>
</dbReference>
<keyword evidence="3 5" id="KW-0378">Hydrolase</keyword>
<evidence type="ECO:0000256" key="4">
    <source>
        <dbReference type="ARBA" id="ARBA00022825"/>
    </source>
</evidence>
<dbReference type="InterPro" id="IPR051048">
    <property type="entry name" value="Peptidase_S8/S53_subtilisin"/>
</dbReference>
<evidence type="ECO:0000256" key="5">
    <source>
        <dbReference type="PROSITE-ProRule" id="PRU01240"/>
    </source>
</evidence>
<reference evidence="8 9" key="1">
    <citation type="submission" date="2022-01" db="EMBL/GenBank/DDBJ databases">
        <title>Alkalihalobacillus sp. EGI L200015, a novel bacterium isolated from a salt lake sediment.</title>
        <authorList>
            <person name="Gao L."/>
            <person name="Fang B.-Z."/>
            <person name="Li W.-J."/>
        </authorList>
    </citation>
    <scope>NUCLEOTIDE SEQUENCE [LARGE SCALE GENOMIC DNA]</scope>
    <source>
        <strain evidence="8 9">KCTC 12718</strain>
    </source>
</reference>
<name>A0ABS9H009_9BACL</name>
<dbReference type="CDD" id="cd07477">
    <property type="entry name" value="Peptidases_S8_Subtilisin_subset"/>
    <property type="match status" value="1"/>
</dbReference>
<feature type="active site" description="Charge relay system" evidence="5">
    <location>
        <position position="250"/>
    </location>
</feature>
<evidence type="ECO:0000256" key="3">
    <source>
        <dbReference type="ARBA" id="ARBA00022801"/>
    </source>
</evidence>
<evidence type="ECO:0000256" key="6">
    <source>
        <dbReference type="RuleBase" id="RU003355"/>
    </source>
</evidence>
<dbReference type="SUPFAM" id="SSF52743">
    <property type="entry name" value="Subtilisin-like"/>
    <property type="match status" value="1"/>
</dbReference>
<dbReference type="InterPro" id="IPR034202">
    <property type="entry name" value="Subtilisin_Carlsberg-like"/>
</dbReference>
<dbReference type="PROSITE" id="PS00138">
    <property type="entry name" value="SUBTILASE_SER"/>
    <property type="match status" value="1"/>
</dbReference>
<evidence type="ECO:0000313" key="9">
    <source>
        <dbReference type="Proteomes" id="UP001649381"/>
    </source>
</evidence>
<sequence length="315" mass="34209">MADLQLFPSQMINTNGFRREIPYGVHMINAKKMWDLGFKGKGVTVAVLDTGCQPDHPDLRGRIIGGRNFTADHGGDPSNYSDNHFHGTHVAGTIAANLNGFGVAGVAPEAQLLILKVIHESGASSYDSLIRGIYYAINWRGPNRERVRVISMSLGGPVDDPRLHAAVKRAVSKNILVVCAAGNLGDGQAYSFDRTYPGYYPEVVCVGAITEDRKPADFTNTNDEIDLVAPGVNITSTYLGSKYARSSGTSMATPHVSGAAALLIQGYEAKLKRRLSEREIYNLLMNNTERLEFDRLSVGRGLLDLSKGIQGKRNS</sequence>
<evidence type="ECO:0000256" key="1">
    <source>
        <dbReference type="ARBA" id="ARBA00011073"/>
    </source>
</evidence>
<gene>
    <name evidence="8" type="ORF">L2716_06375</name>
</gene>
<dbReference type="InterPro" id="IPR022398">
    <property type="entry name" value="Peptidase_S8_His-AS"/>
</dbReference>
<comment type="similarity">
    <text evidence="1 5 6">Belongs to the peptidase S8 family.</text>
</comment>
<proteinExistence type="inferred from homology"/>
<comment type="caution">
    <text evidence="8">The sequence shown here is derived from an EMBL/GenBank/DDBJ whole genome shotgun (WGS) entry which is preliminary data.</text>
</comment>
<evidence type="ECO:0000256" key="2">
    <source>
        <dbReference type="ARBA" id="ARBA00022670"/>
    </source>
</evidence>
<dbReference type="InterPro" id="IPR036852">
    <property type="entry name" value="Peptidase_S8/S53_dom_sf"/>
</dbReference>